<sequence>MLHYWKMPKFALDHLLQCLNGR</sequence>
<dbReference type="EMBL" id="GBRH01240619">
    <property type="protein sequence ID" value="JAD57276.1"/>
    <property type="molecule type" value="Transcribed_RNA"/>
</dbReference>
<name>A0A0A9B1M6_ARUDO</name>
<dbReference type="AlphaFoldDB" id="A0A0A9B1M6"/>
<reference evidence="1" key="1">
    <citation type="submission" date="2014-09" db="EMBL/GenBank/DDBJ databases">
        <authorList>
            <person name="Magalhaes I.L.F."/>
            <person name="Oliveira U."/>
            <person name="Santos F.R."/>
            <person name="Vidigal T.H.D.A."/>
            <person name="Brescovit A.D."/>
            <person name="Santos A.J."/>
        </authorList>
    </citation>
    <scope>NUCLEOTIDE SEQUENCE</scope>
    <source>
        <tissue evidence="1">Shoot tissue taken approximately 20 cm above the soil surface</tissue>
    </source>
</reference>
<protein>
    <submittedName>
        <fullName evidence="1">Uncharacterized protein</fullName>
    </submittedName>
</protein>
<proteinExistence type="predicted"/>
<organism evidence="1">
    <name type="scientific">Arundo donax</name>
    <name type="common">Giant reed</name>
    <name type="synonym">Donax arundinaceus</name>
    <dbReference type="NCBI Taxonomy" id="35708"/>
    <lineage>
        <taxon>Eukaryota</taxon>
        <taxon>Viridiplantae</taxon>
        <taxon>Streptophyta</taxon>
        <taxon>Embryophyta</taxon>
        <taxon>Tracheophyta</taxon>
        <taxon>Spermatophyta</taxon>
        <taxon>Magnoliopsida</taxon>
        <taxon>Liliopsida</taxon>
        <taxon>Poales</taxon>
        <taxon>Poaceae</taxon>
        <taxon>PACMAD clade</taxon>
        <taxon>Arundinoideae</taxon>
        <taxon>Arundineae</taxon>
        <taxon>Arundo</taxon>
    </lineage>
</organism>
<reference evidence="1" key="2">
    <citation type="journal article" date="2015" name="Data Brief">
        <title>Shoot transcriptome of the giant reed, Arundo donax.</title>
        <authorList>
            <person name="Barrero R.A."/>
            <person name="Guerrero F.D."/>
            <person name="Moolhuijzen P."/>
            <person name="Goolsby J.A."/>
            <person name="Tidwell J."/>
            <person name="Bellgard S.E."/>
            <person name="Bellgard M.I."/>
        </authorList>
    </citation>
    <scope>NUCLEOTIDE SEQUENCE</scope>
    <source>
        <tissue evidence="1">Shoot tissue taken approximately 20 cm above the soil surface</tissue>
    </source>
</reference>
<evidence type="ECO:0000313" key="1">
    <source>
        <dbReference type="EMBL" id="JAD57276.1"/>
    </source>
</evidence>
<accession>A0A0A9B1M6</accession>